<keyword evidence="1" id="KW-0444">Lipid biosynthesis</keyword>
<dbReference type="Proteomes" id="UP001291623">
    <property type="component" value="Unassembled WGS sequence"/>
</dbReference>
<dbReference type="GO" id="GO:0009245">
    <property type="term" value="P:lipid A biosynthetic process"/>
    <property type="evidence" value="ECO:0007669"/>
    <property type="project" value="UniProtKB-KW"/>
</dbReference>
<evidence type="ECO:0000256" key="1">
    <source>
        <dbReference type="ARBA" id="ARBA00022516"/>
    </source>
</evidence>
<dbReference type="Gene3D" id="1.20.1180.10">
    <property type="entry name" value="Udp N-acetylglucosamine O-acyltransferase, C-terminal domain"/>
    <property type="match status" value="1"/>
</dbReference>
<feature type="domain" description="UDP N-acetylglucosamine O-acyltransferase C-terminal" evidence="7">
    <location>
        <begin position="380"/>
        <end position="471"/>
    </location>
</feature>
<dbReference type="Pfam" id="PF00132">
    <property type="entry name" value="Hexapep"/>
    <property type="match status" value="1"/>
</dbReference>
<evidence type="ECO:0000313" key="9">
    <source>
        <dbReference type="Proteomes" id="UP001291623"/>
    </source>
</evidence>
<keyword evidence="2" id="KW-0441">Lipid A biosynthesis</keyword>
<dbReference type="SUPFAM" id="SSF51161">
    <property type="entry name" value="Trimeric LpxA-like enzymes"/>
    <property type="match status" value="1"/>
</dbReference>
<evidence type="ECO:0000313" key="8">
    <source>
        <dbReference type="EMBL" id="KAK4343381.1"/>
    </source>
</evidence>
<dbReference type="CDD" id="cd03351">
    <property type="entry name" value="LbH_UDP-GlcNAc_AT"/>
    <property type="match status" value="1"/>
</dbReference>
<dbReference type="AlphaFoldDB" id="A0AAE1R1Q6"/>
<dbReference type="Gene3D" id="2.160.10.10">
    <property type="entry name" value="Hexapeptide repeat proteins"/>
    <property type="match status" value="1"/>
</dbReference>
<evidence type="ECO:0000256" key="2">
    <source>
        <dbReference type="ARBA" id="ARBA00022556"/>
    </source>
</evidence>
<comment type="caution">
    <text evidence="8">The sequence shown here is derived from an EMBL/GenBank/DDBJ whole genome shotgun (WGS) entry which is preliminary data.</text>
</comment>
<dbReference type="PANTHER" id="PTHR43480">
    <property type="entry name" value="ACYL-[ACYL-CARRIER-PROTEIN]--UDP-N-ACETYLGLUCOSAMINE O-ACYLTRANSFERASE"/>
    <property type="match status" value="1"/>
</dbReference>
<dbReference type="PANTHER" id="PTHR43480:SF1">
    <property type="entry name" value="ACYL-[ACYL-CARRIER-PROTEIN]--UDP-N-ACETYLGLUCOSAMINE O-ACYLTRANSFERASE, MITOCHONDRIAL-RELATED"/>
    <property type="match status" value="1"/>
</dbReference>
<reference evidence="8" key="1">
    <citation type="submission" date="2023-12" db="EMBL/GenBank/DDBJ databases">
        <title>Genome assembly of Anisodus tanguticus.</title>
        <authorList>
            <person name="Wang Y.-J."/>
        </authorList>
    </citation>
    <scope>NUCLEOTIDE SEQUENCE</scope>
    <source>
        <strain evidence="8">KB-2021</strain>
        <tissue evidence="8">Leaf</tissue>
    </source>
</reference>
<keyword evidence="9" id="KW-1185">Reference proteome</keyword>
<dbReference type="EMBL" id="JAVYJV010000020">
    <property type="protein sequence ID" value="KAK4343381.1"/>
    <property type="molecule type" value="Genomic_DNA"/>
</dbReference>
<evidence type="ECO:0000259" key="7">
    <source>
        <dbReference type="Pfam" id="PF13720"/>
    </source>
</evidence>
<evidence type="ECO:0000256" key="4">
    <source>
        <dbReference type="ARBA" id="ARBA00023098"/>
    </source>
</evidence>
<sequence>MALDHHGCHFLVYKLRDYPRDQTFAVWGMGLKPKIYGPIRWKPNLTNLEIPETTYLSARTGRLKLNALKNPRRCPWPKRTKHYEEESKGICCVGTVVLAYTKHRRFKTSRSPRKREDLDVLRFEERPHARRRRPPVPSGPVPVPGSRVLGFTGHGSWVMGHGSWVMGYASEEEKSIDATEEKSRFIHPSSVVHPNAVLGDGVSIGPFCTIGPFAKLGRACQLYPGSHIFGNTQLGDNCILMTGAVVGDDLPGHTVIGRNNVFGHHAVIGVKCQDMKYEFGNECFLDIGDNNEIREHVSIHRSSSPSDKTVIGDNNLIMGSCHIAHDCKVGNNNILANSTLLAGHVVVEDYAHTAGGIVVHQFCRIGSYSFIGGGSVVSQDVPKYVIVSGERAELRGLNLEGLRRRGFSTSQIKSLRAAYRKIFMATDTSSGNIEDRLAQVEQNKELGLFPAVCSMVQSIRDSFAEHRRGICKFRSWSGS</sequence>
<protein>
    <recommendedName>
        <fullName evidence="7">UDP N-acetylglucosamine O-acyltransferase C-terminal domain-containing protein</fullName>
    </recommendedName>
</protein>
<feature type="region of interest" description="Disordered" evidence="6">
    <location>
        <begin position="117"/>
        <end position="145"/>
    </location>
</feature>
<dbReference type="InterPro" id="IPR010137">
    <property type="entry name" value="Lipid_A_LpxA"/>
</dbReference>
<evidence type="ECO:0000256" key="3">
    <source>
        <dbReference type="ARBA" id="ARBA00022679"/>
    </source>
</evidence>
<evidence type="ECO:0000256" key="6">
    <source>
        <dbReference type="SAM" id="MobiDB-lite"/>
    </source>
</evidence>
<dbReference type="GO" id="GO:0016020">
    <property type="term" value="C:membrane"/>
    <property type="evidence" value="ECO:0007669"/>
    <property type="project" value="GOC"/>
</dbReference>
<evidence type="ECO:0000256" key="5">
    <source>
        <dbReference type="ARBA" id="ARBA00023315"/>
    </source>
</evidence>
<proteinExistence type="predicted"/>
<gene>
    <name evidence="8" type="ORF">RND71_036475</name>
</gene>
<keyword evidence="4" id="KW-0443">Lipid metabolism</keyword>
<organism evidence="8 9">
    <name type="scientific">Anisodus tanguticus</name>
    <dbReference type="NCBI Taxonomy" id="243964"/>
    <lineage>
        <taxon>Eukaryota</taxon>
        <taxon>Viridiplantae</taxon>
        <taxon>Streptophyta</taxon>
        <taxon>Embryophyta</taxon>
        <taxon>Tracheophyta</taxon>
        <taxon>Spermatophyta</taxon>
        <taxon>Magnoliopsida</taxon>
        <taxon>eudicotyledons</taxon>
        <taxon>Gunneridae</taxon>
        <taxon>Pentapetalae</taxon>
        <taxon>asterids</taxon>
        <taxon>lamiids</taxon>
        <taxon>Solanales</taxon>
        <taxon>Solanaceae</taxon>
        <taxon>Solanoideae</taxon>
        <taxon>Hyoscyameae</taxon>
        <taxon>Anisodus</taxon>
    </lineage>
</organism>
<dbReference type="Pfam" id="PF13720">
    <property type="entry name" value="Acetyltransf_11"/>
    <property type="match status" value="1"/>
</dbReference>
<name>A0AAE1R1Q6_9SOLA</name>
<accession>A0AAE1R1Q6</accession>
<dbReference type="InterPro" id="IPR029098">
    <property type="entry name" value="Acetyltransf_C"/>
</dbReference>
<dbReference type="InterPro" id="IPR011004">
    <property type="entry name" value="Trimer_LpxA-like_sf"/>
</dbReference>
<dbReference type="GO" id="GO:0008780">
    <property type="term" value="F:acyl-[acyl-carrier-protein]-UDP-N-acetylglucosamine O-acyltransferase activity"/>
    <property type="evidence" value="ECO:0007669"/>
    <property type="project" value="InterPro"/>
</dbReference>
<dbReference type="NCBIfam" id="NF003657">
    <property type="entry name" value="PRK05289.1"/>
    <property type="match status" value="1"/>
</dbReference>
<dbReference type="InterPro" id="IPR037157">
    <property type="entry name" value="Acetyltransf_C_sf"/>
</dbReference>
<feature type="compositionally biased region" description="Basic and acidic residues" evidence="6">
    <location>
        <begin position="117"/>
        <end position="127"/>
    </location>
</feature>
<keyword evidence="5" id="KW-0012">Acyltransferase</keyword>
<keyword evidence="3" id="KW-0808">Transferase</keyword>
<dbReference type="InterPro" id="IPR001451">
    <property type="entry name" value="Hexapep"/>
</dbReference>